<sequence>MDPNKHMTYIFNDMPMDRKDKKPLMERKRRARMNESLNELKKLILFISPQLKSKLEKADILEITVHYFKQLVAIHANLLPKLKNLPEMMNDDANRCLKNEEKEFNMKEITNFQTPNASSFLSPPSSVSPDNKEKKNTVFSLPNETPSCSRSIRKRKGTIDDARSKEITPILSPTSKNVHLYNSLPSTPFIPTFFMQQYISNQESTKSLNIHHNFNDVLEQENKNDVWRPCISSFKSRFSLPCVNNTFHCGDGKCITIDKVHDSTNDCQDGSDEFCFPGYVKCGEICVEAKNADNCFGFINCYKSRNFPKYCPYLKQKLCNANGTFHCKGYGECIFAEWMFDKKQDCYDGSDLDEEYVSIFKKILNNQYPEELIYHLSNKEKPDPSKNILWPPTLWPNTPLIIPSLVPIITPKSNPSNSNLKPITPLEGLELMNSKTSQKAPLVFPTLIPYQITKSQYDNTEPSLSTISMESATINVDTFPIINSPTPLNTHISGHSQTTESVNILNIPQNNRNKLEKEILEENTYFSGIIEKNKSVDNLLETLKGSTKMPSIAFVEKATKQANESNNYLKIIETTDKLRKGNINTDDNLNYTYFDNIFGDEELITNRGNNIQSTEVLQQPAKEKESSTQSNTLSSINNDSNYFQTMTQNYLEIDKIDNKENDLKFLSSTTQFHDNYISDIFNENNNAYTTTTNFPINVPININSLLPSKETAKNNHESKNFFTTYKVSTSDDRNLLSSTTQYDSQHFLFTTIQIDSQNILSTTAQYESSNFLTKQDNILKTTIQSTINKNDNYKGFKVNNQNKDLMGNEKKIIPLTSGLLAKSEVLEDKFNPQNIIGKQLNTPQNWNFFGVQPKEVAKNVHSIGDPFTFSSKPIYFESTTVKPKESDNSFTTNAKINLEKLEKSSTTVSSLFGSTEDLVNIANNRNKQFSNSEKSLNKNINENISDKTDFEIATTSLPFDDSQKSTSLTNDDQTTIQSLETSFNQSMSPEEYNNCIKNFMHGNFHHLDTYGDSMCTCSPGETVGFLGFCQHKLNPIILKLHIEEVCGKLPSKEIEKRLTKGVVSLLTNKNNVDDVCFRKTKENEWIAEVFCQNCSISSIDKFFKRIDMKNKFKSKFYFTPAGSDACNDSELNFCDKNATCVPLTDKYQCICRGDRKNASEMINFDTDYGRNCHNNDQCDTLFGICTMYWLLLITFILFIIPCLCCLLYRICLSYNICDCNDERFSNFFTSHFKSKNRRRSKNLIIEDIKEAQKWHPEETRPSSVHSTENFEANVRRKSAINLDDDEFTSRKSMRSRTNSIYSVEDYMIVEDETINYENDILPVAQTKADVHDEPVFEKVEKDEIPLKKFIGTLHRYQSQPVINYIHSKERYRSLSDLKEIDSKKKIENKNDLMFLPKALSRSSILDSSENKFNDVQREVRTTHNSIENISSLPSGQTNKINNEMKNKNFLEKEVNIEDIVANENVTSDVETKSIKGGKIFHSKNSSSSLLSNQPIIEEEENEGHESGTFLEKLGGIYQPSDDILLSGITNTSIKSYPNINFNRPSTSTDNYHSNTISETNIKKKFFLNKKNASSASLLQHAQNSNNDMQLPLSLKGSLTSVGPSIKDFEYKGIKKVSSKSSIKSESETLWEHYQHDKELPDVPQTDSMDELEKLFLERLKHEEELRNYAETQHNEEIKMKEENEKIDKTENYYPIETLVVPRLEIPNELSKLDKNYVIAIEKKRNVQEVPHNIEVCSKKIINISAKVSNKELIGAEKVENMLDEITKVSDYNYKEDSTFINIVKNSPTKNENNEEKYDRDDHSSGNSPKVNFEKIGYDSPKVNVDSIHIETSRKNKEQKSRNHLPKVNDDNKKVDTSRENMEQKIIKHSQNVNIDSKDTETPKNINEPKVKHYSLKDNVSNKEVEAIEKNKEQVINDKTKKYIKKNMEKDMTMKNDRKILNPSIALITISKPSKTDNKRIISHFVPEDGKNIRIVDIKVTKDNKEPDTIRSRKVPLKPPIPKFTNLKVLPTRNNGPPSSRSVQEREKTTSPIVRSLSFNLNKSPIRRTSLGKKETEIKGEKQLPSQGKFKLPKIDEKQQNNGDESKMTKHDKNIKLPSLNKDNSLATKIKDHKKNDILPKVNPTTSNVVKERVKQPKNVTLNKRKETEPIKSIIKVPDKRLDELKTLKNIIPEKRKIYKEQEEKNNSNVQVSKEKKVKQVDDDDHLCNVCKHDVIQIHPSEEAKEQHKSRKIKSFIKQQEKAGILTRNPNTRQLSAIIEKSEEYKYVKLPEYSIGDAYYNEDEYVERKLPSHGTSNFDISRENSLIPVHFDSRYVGPPSARESARILENEGDYYAGDVDLDLPGPYILPVSEEDMRGCIFNNTDLRKLKTNIPFYDWDHHSEIVKSENVNKQNFSHSKSESNLEIIISRNSGRQNQSSGILNKIPNEGKYHITRRSDLLTQDKDLITREKSNLSINSNEDGRWNLAILHEGDMEKIPLPPLSYSYRSNNKK</sequence>
<dbReference type="SUPFAM" id="SSF57424">
    <property type="entry name" value="LDL receptor-like module"/>
    <property type="match status" value="1"/>
</dbReference>
<feature type="compositionally biased region" description="Polar residues" evidence="7">
    <location>
        <begin position="137"/>
        <end position="150"/>
    </location>
</feature>
<evidence type="ECO:0000256" key="4">
    <source>
        <dbReference type="ARBA" id="ARBA00023163"/>
    </source>
</evidence>
<keyword evidence="5" id="KW-0539">Nucleus</keyword>
<evidence type="ECO:0000256" key="7">
    <source>
        <dbReference type="SAM" id="MobiDB-lite"/>
    </source>
</evidence>
<dbReference type="InterPro" id="IPR050370">
    <property type="entry name" value="HES_HEY"/>
</dbReference>
<accession>A0A0N5C5R1</accession>
<feature type="compositionally biased region" description="Low complexity" evidence="7">
    <location>
        <begin position="115"/>
        <end position="129"/>
    </location>
</feature>
<feature type="region of interest" description="Disordered" evidence="7">
    <location>
        <begin position="620"/>
        <end position="639"/>
    </location>
</feature>
<feature type="compositionally biased region" description="Basic and acidic residues" evidence="7">
    <location>
        <begin position="2072"/>
        <end position="2094"/>
    </location>
</feature>
<dbReference type="PROSITE" id="PS50888">
    <property type="entry name" value="BHLH"/>
    <property type="match status" value="1"/>
</dbReference>
<proteinExistence type="predicted"/>
<dbReference type="Gene3D" id="4.10.400.10">
    <property type="entry name" value="Low-density Lipoprotein Receptor"/>
    <property type="match status" value="2"/>
</dbReference>
<evidence type="ECO:0000256" key="5">
    <source>
        <dbReference type="ARBA" id="ARBA00023242"/>
    </source>
</evidence>
<comment type="subcellular location">
    <subcellularLocation>
        <location evidence="1">Nucleus</location>
    </subcellularLocation>
</comment>
<dbReference type="PRINTS" id="PR00261">
    <property type="entry name" value="LDLRECEPTOR"/>
</dbReference>
<dbReference type="CDD" id="cd00112">
    <property type="entry name" value="LDLa"/>
    <property type="match status" value="2"/>
</dbReference>
<dbReference type="InterPro" id="IPR002172">
    <property type="entry name" value="LDrepeatLR_classA_rpt"/>
</dbReference>
<dbReference type="GO" id="GO:0046983">
    <property type="term" value="F:protein dimerization activity"/>
    <property type="evidence" value="ECO:0007669"/>
    <property type="project" value="InterPro"/>
</dbReference>
<comment type="caution">
    <text evidence="6">Lacks conserved residue(s) required for the propagation of feature annotation.</text>
</comment>
<evidence type="ECO:0000256" key="2">
    <source>
        <dbReference type="ARBA" id="ARBA00023015"/>
    </source>
</evidence>
<feature type="region of interest" description="Disordered" evidence="7">
    <location>
        <begin position="1784"/>
        <end position="1815"/>
    </location>
</feature>
<dbReference type="CDD" id="cd11410">
    <property type="entry name" value="bHLH_O_HES"/>
    <property type="match status" value="1"/>
</dbReference>
<keyword evidence="3 6" id="KW-1015">Disulfide bond</keyword>
<dbReference type="InterPro" id="IPR036638">
    <property type="entry name" value="HLH_DNA-bd_sf"/>
</dbReference>
<dbReference type="STRING" id="174720.A0A0N5C5R1"/>
<feature type="compositionally biased region" description="Polar residues" evidence="7">
    <location>
        <begin position="2011"/>
        <end position="2021"/>
    </location>
</feature>
<dbReference type="InterPro" id="IPR036055">
    <property type="entry name" value="LDL_receptor-like_sf"/>
</dbReference>
<feature type="disulfide bond" evidence="6">
    <location>
        <begin position="242"/>
        <end position="254"/>
    </location>
</feature>
<dbReference type="SMART" id="SM00353">
    <property type="entry name" value="HLH"/>
    <property type="match status" value="1"/>
</dbReference>
<dbReference type="Gene3D" id="4.10.280.10">
    <property type="entry name" value="Helix-loop-helix DNA-binding domain"/>
    <property type="match status" value="1"/>
</dbReference>
<dbReference type="WBParaSite" id="SPAL_0001328800.1">
    <property type="protein sequence ID" value="SPAL_0001328800.1"/>
    <property type="gene ID" value="SPAL_0001328800"/>
</dbReference>
<keyword evidence="9" id="KW-1185">Reference proteome</keyword>
<dbReference type="SMART" id="SM00192">
    <property type="entry name" value="LDLa"/>
    <property type="match status" value="2"/>
</dbReference>
<dbReference type="Pfam" id="PF00057">
    <property type="entry name" value="Ldl_recept_a"/>
    <property type="match status" value="1"/>
</dbReference>
<name>A0A0N5C5R1_STREA</name>
<evidence type="ECO:0000313" key="10">
    <source>
        <dbReference type="WBParaSite" id="SPAL_0001328800.1"/>
    </source>
</evidence>
<evidence type="ECO:0000256" key="1">
    <source>
        <dbReference type="ARBA" id="ARBA00004123"/>
    </source>
</evidence>
<feature type="region of interest" description="Disordered" evidence="7">
    <location>
        <begin position="115"/>
        <end position="150"/>
    </location>
</feature>
<feature type="region of interest" description="Disordered" evidence="7">
    <location>
        <begin position="1831"/>
        <end position="1856"/>
    </location>
</feature>
<dbReference type="InterPro" id="IPR011598">
    <property type="entry name" value="bHLH_dom"/>
</dbReference>
<reference evidence="10" key="1">
    <citation type="submission" date="2017-02" db="UniProtKB">
        <authorList>
            <consortium name="WormBaseParasite"/>
        </authorList>
    </citation>
    <scope>IDENTIFICATION</scope>
</reference>
<organism evidence="9 10">
    <name type="scientific">Strongyloides papillosus</name>
    <name type="common">Intestinal threadworm</name>
    <dbReference type="NCBI Taxonomy" id="174720"/>
    <lineage>
        <taxon>Eukaryota</taxon>
        <taxon>Metazoa</taxon>
        <taxon>Ecdysozoa</taxon>
        <taxon>Nematoda</taxon>
        <taxon>Chromadorea</taxon>
        <taxon>Rhabditida</taxon>
        <taxon>Tylenchina</taxon>
        <taxon>Panagrolaimomorpha</taxon>
        <taxon>Strongyloidoidea</taxon>
        <taxon>Strongyloididae</taxon>
        <taxon>Strongyloides</taxon>
    </lineage>
</organism>
<feature type="compositionally biased region" description="Basic and acidic residues" evidence="7">
    <location>
        <begin position="2051"/>
        <end position="2061"/>
    </location>
</feature>
<dbReference type="SUPFAM" id="SSF47459">
    <property type="entry name" value="HLH, helix-loop-helix DNA-binding domain"/>
    <property type="match status" value="1"/>
</dbReference>
<feature type="domain" description="BHLH" evidence="8">
    <location>
        <begin position="17"/>
        <end position="71"/>
    </location>
</feature>
<dbReference type="GO" id="GO:0005634">
    <property type="term" value="C:nucleus"/>
    <property type="evidence" value="ECO:0007669"/>
    <property type="project" value="UniProtKB-SubCell"/>
</dbReference>
<dbReference type="Pfam" id="PF00010">
    <property type="entry name" value="HLH"/>
    <property type="match status" value="1"/>
</dbReference>
<evidence type="ECO:0000256" key="3">
    <source>
        <dbReference type="ARBA" id="ARBA00023157"/>
    </source>
</evidence>
<evidence type="ECO:0000259" key="8">
    <source>
        <dbReference type="PROSITE" id="PS50888"/>
    </source>
</evidence>
<feature type="disulfide bond" evidence="6">
    <location>
        <begin position="249"/>
        <end position="267"/>
    </location>
</feature>
<protein>
    <submittedName>
        <fullName evidence="10">BHLH domain-containing protein</fullName>
    </submittedName>
</protein>
<dbReference type="Proteomes" id="UP000046392">
    <property type="component" value="Unplaced"/>
</dbReference>
<dbReference type="PROSITE" id="PS50068">
    <property type="entry name" value="LDLRA_2"/>
    <property type="match status" value="1"/>
</dbReference>
<evidence type="ECO:0000313" key="9">
    <source>
        <dbReference type="Proteomes" id="UP000046392"/>
    </source>
</evidence>
<keyword evidence="2" id="KW-0805">Transcription regulation</keyword>
<dbReference type="PANTHER" id="PTHR10985">
    <property type="entry name" value="BASIC HELIX-LOOP-HELIX TRANSCRIPTION FACTOR, HES-RELATED"/>
    <property type="match status" value="1"/>
</dbReference>
<feature type="region of interest" description="Disordered" evidence="7">
    <location>
        <begin position="1986"/>
        <end position="2029"/>
    </location>
</feature>
<feature type="compositionally biased region" description="Polar residues" evidence="7">
    <location>
        <begin position="627"/>
        <end position="639"/>
    </location>
</feature>
<feature type="region of interest" description="Disordered" evidence="7">
    <location>
        <begin position="2043"/>
        <end position="2098"/>
    </location>
</feature>
<feature type="compositionally biased region" description="Basic and acidic residues" evidence="7">
    <location>
        <begin position="1791"/>
        <end position="1803"/>
    </location>
</feature>
<evidence type="ECO:0000256" key="6">
    <source>
        <dbReference type="PROSITE-ProRule" id="PRU00124"/>
    </source>
</evidence>
<keyword evidence="4" id="KW-0804">Transcription</keyword>